<sequence>MTTIIFTAIHADEADAIRHGALDANGQKPERSIASGSLPCRVCLGQIKDGEAALLLAYRPFPNLQPFAETGPIFIHAEPCGGYTAQEILPPMLESPDYIVRGYSHADRIVYGTGAVTATDKIIARAKELLASDDIAYVHVRSARNNCYQCRIDRA</sequence>
<protein>
    <recommendedName>
        <fullName evidence="3">DUF1203 domain-containing protein</fullName>
    </recommendedName>
</protein>
<dbReference type="eggNOG" id="ENOG5031QPX">
    <property type="taxonomic scope" value="Bacteria"/>
</dbReference>
<organism evidence="1 2">
    <name type="scientific">Agrobacterium rubi TR3 = NBRC 13261</name>
    <dbReference type="NCBI Taxonomy" id="1368415"/>
    <lineage>
        <taxon>Bacteria</taxon>
        <taxon>Pseudomonadati</taxon>
        <taxon>Pseudomonadota</taxon>
        <taxon>Alphaproteobacteria</taxon>
        <taxon>Hyphomicrobiales</taxon>
        <taxon>Rhizobiaceae</taxon>
        <taxon>Rhizobium/Agrobacterium group</taxon>
        <taxon>Agrobacterium</taxon>
    </lineage>
</organism>
<evidence type="ECO:0000313" key="1">
    <source>
        <dbReference type="EMBL" id="GAK71203.1"/>
    </source>
</evidence>
<dbReference type="RefSeq" id="WP_045230790.1">
    <property type="nucleotide sequence ID" value="NZ_BBJU01000015.1"/>
</dbReference>
<dbReference type="EMBL" id="BBJU01000015">
    <property type="protein sequence ID" value="GAK71203.1"/>
    <property type="molecule type" value="Genomic_DNA"/>
</dbReference>
<dbReference type="AlphaFoldDB" id="A0A081CX07"/>
<comment type="caution">
    <text evidence="1">The sequence shown here is derived from an EMBL/GenBank/DDBJ whole genome shotgun (WGS) entry which is preliminary data.</text>
</comment>
<dbReference type="Proteomes" id="UP000028701">
    <property type="component" value="Unassembled WGS sequence"/>
</dbReference>
<dbReference type="OrthoDB" id="118609at2"/>
<gene>
    <name evidence="1" type="ORF">RRU01S_15_01280</name>
</gene>
<name>A0A081CX07_9HYPH</name>
<dbReference type="PIRSF" id="PIRSF034110">
    <property type="entry name" value="DUF1203"/>
    <property type="match status" value="1"/>
</dbReference>
<dbReference type="Pfam" id="PF06718">
    <property type="entry name" value="DUF1203"/>
    <property type="match status" value="1"/>
</dbReference>
<accession>A0A081CX07</accession>
<proteinExistence type="predicted"/>
<evidence type="ECO:0000313" key="2">
    <source>
        <dbReference type="Proteomes" id="UP000028701"/>
    </source>
</evidence>
<reference evidence="1 2" key="1">
    <citation type="submission" date="2014-08" db="EMBL/GenBank/DDBJ databases">
        <title>Whole genome shotgun sequence of Rhizobium rubi NBRC 13261.</title>
        <authorList>
            <person name="Katano-Makiyama Y."/>
            <person name="Hosoyama A."/>
            <person name="Hashimoto M."/>
            <person name="Hosoyama Y."/>
            <person name="Noguchi M."/>
            <person name="Tsuchikane K."/>
            <person name="Uohara A."/>
            <person name="Ohji S."/>
            <person name="Ichikawa N."/>
            <person name="Kimura A."/>
            <person name="Yamazoe A."/>
            <person name="Fujita N."/>
        </authorList>
    </citation>
    <scope>NUCLEOTIDE SEQUENCE [LARGE SCALE GENOMIC DNA]</scope>
    <source>
        <strain evidence="1 2">NBRC 13261</strain>
    </source>
</reference>
<dbReference type="InterPro" id="IPR009593">
    <property type="entry name" value="DUF1203"/>
</dbReference>
<evidence type="ECO:0008006" key="3">
    <source>
        <dbReference type="Google" id="ProtNLM"/>
    </source>
</evidence>